<dbReference type="Proteomes" id="UP001207468">
    <property type="component" value="Unassembled WGS sequence"/>
</dbReference>
<dbReference type="EMBL" id="JAGFNK010000208">
    <property type="protein sequence ID" value="KAI9458546.1"/>
    <property type="molecule type" value="Genomic_DNA"/>
</dbReference>
<protein>
    <submittedName>
        <fullName evidence="1">Uncharacterized protein</fullName>
    </submittedName>
</protein>
<gene>
    <name evidence="1" type="ORF">F5148DRAFT_318855</name>
</gene>
<organism evidence="1 2">
    <name type="scientific">Russula earlei</name>
    <dbReference type="NCBI Taxonomy" id="71964"/>
    <lineage>
        <taxon>Eukaryota</taxon>
        <taxon>Fungi</taxon>
        <taxon>Dikarya</taxon>
        <taxon>Basidiomycota</taxon>
        <taxon>Agaricomycotina</taxon>
        <taxon>Agaricomycetes</taxon>
        <taxon>Russulales</taxon>
        <taxon>Russulaceae</taxon>
        <taxon>Russula</taxon>
    </lineage>
</organism>
<proteinExistence type="predicted"/>
<evidence type="ECO:0000313" key="2">
    <source>
        <dbReference type="Proteomes" id="UP001207468"/>
    </source>
</evidence>
<sequence>MSYHHTPPSQLNDPSMHSGPQLLVDGYISQCFGSKSAEGHFSCVLKTRPFRASPCVVRGHVYFVVTAVPPYIFYLFPNQPSWVIDRAVVGYGTVIPQTLWVPHTATDQRQHVVEAELQMPIFFEGVNGRLGLSLEAASTGRCNDLLNAQGHAPLGLKSTTHIRIGWPGYVEFKRQVQTRDETSQRNPITIFRFAYHIGRSVDAFLKTCQPDPGAHHPRWLIGEGAISPRDIVIIGAIHVSSGSWMPILQMNRYIF</sequence>
<evidence type="ECO:0000313" key="1">
    <source>
        <dbReference type="EMBL" id="KAI9458546.1"/>
    </source>
</evidence>
<name>A0ACC0U2R0_9AGAM</name>
<comment type="caution">
    <text evidence="1">The sequence shown here is derived from an EMBL/GenBank/DDBJ whole genome shotgun (WGS) entry which is preliminary data.</text>
</comment>
<reference evidence="1" key="1">
    <citation type="submission" date="2021-03" db="EMBL/GenBank/DDBJ databases">
        <title>Evolutionary priming and transition to the ectomycorrhizal habit in an iconic lineage of mushroom-forming fungi: is preadaptation a requirement?</title>
        <authorList>
            <consortium name="DOE Joint Genome Institute"/>
            <person name="Looney B.P."/>
            <person name="Miyauchi S."/>
            <person name="Morin E."/>
            <person name="Drula E."/>
            <person name="Courty P.E."/>
            <person name="Chicoki N."/>
            <person name="Fauchery L."/>
            <person name="Kohler A."/>
            <person name="Kuo A."/>
            <person name="LaButti K."/>
            <person name="Pangilinan J."/>
            <person name="Lipzen A."/>
            <person name="Riley R."/>
            <person name="Andreopoulos W."/>
            <person name="He G."/>
            <person name="Johnson J."/>
            <person name="Barry K.W."/>
            <person name="Grigoriev I.V."/>
            <person name="Nagy L."/>
            <person name="Hibbett D."/>
            <person name="Henrissat B."/>
            <person name="Matheny P.B."/>
            <person name="Labbe J."/>
            <person name="Martin A.F."/>
        </authorList>
    </citation>
    <scope>NUCLEOTIDE SEQUENCE</scope>
    <source>
        <strain evidence="1">BPL698</strain>
    </source>
</reference>
<accession>A0ACC0U2R0</accession>
<keyword evidence="2" id="KW-1185">Reference proteome</keyword>